<dbReference type="AlphaFoldDB" id="A0A261FHE9"/>
<name>A0A261FHE9_9BIFI</name>
<protein>
    <submittedName>
        <fullName evidence="1">Uncharacterized protein</fullName>
    </submittedName>
</protein>
<reference evidence="1 2" key="1">
    <citation type="journal article" date="2017" name="BMC Genomics">
        <title>Comparative genomic and phylogenomic analyses of the Bifidobacteriaceae family.</title>
        <authorList>
            <person name="Lugli G.A."/>
            <person name="Milani C."/>
            <person name="Turroni F."/>
            <person name="Duranti S."/>
            <person name="Mancabelli L."/>
            <person name="Mangifesta M."/>
            <person name="Ferrario C."/>
            <person name="Modesto M."/>
            <person name="Mattarelli P."/>
            <person name="Jiri K."/>
            <person name="van Sinderen D."/>
            <person name="Ventura M."/>
        </authorList>
    </citation>
    <scope>NUCLEOTIDE SEQUENCE [LARGE SCALE GENOMIC DNA]</scope>
    <source>
        <strain evidence="1 2">DSM 100201</strain>
    </source>
</reference>
<organism evidence="1 2">
    <name type="scientific">Bifidobacterium tissieri</name>
    <dbReference type="NCBI Taxonomy" id="1630162"/>
    <lineage>
        <taxon>Bacteria</taxon>
        <taxon>Bacillati</taxon>
        <taxon>Actinomycetota</taxon>
        <taxon>Actinomycetes</taxon>
        <taxon>Bifidobacteriales</taxon>
        <taxon>Bifidobacteriaceae</taxon>
        <taxon>Bifidobacterium</taxon>
    </lineage>
</organism>
<dbReference type="EMBL" id="MWWV01000004">
    <property type="protein sequence ID" value="OZG58296.1"/>
    <property type="molecule type" value="Genomic_DNA"/>
</dbReference>
<gene>
    <name evidence="1" type="ORF">BTIS_0665</name>
</gene>
<keyword evidence="2" id="KW-1185">Reference proteome</keyword>
<comment type="caution">
    <text evidence="1">The sequence shown here is derived from an EMBL/GenBank/DDBJ whole genome shotgun (WGS) entry which is preliminary data.</text>
</comment>
<dbReference type="Proteomes" id="UP000216444">
    <property type="component" value="Unassembled WGS sequence"/>
</dbReference>
<sequence length="41" mass="4717">MSFKENMMRGLAMAGFSELTYVNDSMARTMTELGHQMLEEK</sequence>
<proteinExistence type="predicted"/>
<evidence type="ECO:0000313" key="2">
    <source>
        <dbReference type="Proteomes" id="UP000216444"/>
    </source>
</evidence>
<evidence type="ECO:0000313" key="1">
    <source>
        <dbReference type="EMBL" id="OZG58296.1"/>
    </source>
</evidence>
<accession>A0A261FHE9</accession>